<dbReference type="Pfam" id="PF00232">
    <property type="entry name" value="Glyco_hydro_1"/>
    <property type="match status" value="1"/>
</dbReference>
<evidence type="ECO:0000256" key="1">
    <source>
        <dbReference type="ARBA" id="ARBA00000448"/>
    </source>
</evidence>
<keyword evidence="5" id="KW-0136">Cellulose degradation</keyword>
<keyword evidence="6" id="KW-0119">Carbohydrate metabolism</keyword>
<dbReference type="RefSeq" id="WP_182306380.1">
    <property type="nucleotide sequence ID" value="NZ_CP059896.1"/>
</dbReference>
<evidence type="ECO:0000256" key="10">
    <source>
        <dbReference type="RuleBase" id="RU361175"/>
    </source>
</evidence>
<keyword evidence="12" id="KW-1185">Reference proteome</keyword>
<dbReference type="SUPFAM" id="SSF51445">
    <property type="entry name" value="(Trans)glycosidases"/>
    <property type="match status" value="1"/>
</dbReference>
<evidence type="ECO:0000256" key="4">
    <source>
        <dbReference type="ARBA" id="ARBA00022801"/>
    </source>
</evidence>
<dbReference type="PROSITE" id="PS00653">
    <property type="entry name" value="GLYCOSYL_HYDROL_F1_2"/>
    <property type="match status" value="1"/>
</dbReference>
<dbReference type="InterPro" id="IPR018120">
    <property type="entry name" value="Glyco_hydro_1_AS"/>
</dbReference>
<evidence type="ECO:0000313" key="11">
    <source>
        <dbReference type="EMBL" id="MFC3163955.1"/>
    </source>
</evidence>
<dbReference type="Gene3D" id="3.20.20.80">
    <property type="entry name" value="Glycosidases"/>
    <property type="match status" value="1"/>
</dbReference>
<comment type="catalytic activity">
    <reaction evidence="1 10">
        <text>Hydrolysis of terminal, non-reducing beta-D-glucosyl residues with release of beta-D-glucose.</text>
        <dbReference type="EC" id="3.2.1.21"/>
    </reaction>
</comment>
<evidence type="ECO:0000256" key="7">
    <source>
        <dbReference type="ARBA" id="ARBA00023295"/>
    </source>
</evidence>
<reference evidence="12" key="1">
    <citation type="journal article" date="2019" name="Int. J. Syst. Evol. Microbiol.">
        <title>The Global Catalogue of Microorganisms (GCM) 10K type strain sequencing project: providing services to taxonomists for standard genome sequencing and annotation.</title>
        <authorList>
            <consortium name="The Broad Institute Genomics Platform"/>
            <consortium name="The Broad Institute Genome Sequencing Center for Infectious Disease"/>
            <person name="Wu L."/>
            <person name="Ma J."/>
        </authorList>
    </citation>
    <scope>NUCLEOTIDE SEQUENCE [LARGE SCALE GENOMIC DNA]</scope>
    <source>
        <strain evidence="12">KCTC 52231</strain>
    </source>
</reference>
<dbReference type="PRINTS" id="PR00131">
    <property type="entry name" value="GLHYDRLASE1"/>
</dbReference>
<sequence length="457" mass="50950">MIDPKKLAERFPGDFVFGVATASFQIEGATKEDGRKPSIWDAFSNMPGRVYQRQNGDVACDHYHRWEQDLDLIQEMGVSAYRFSIAWPRIIPEGTGRVNEKGLDFYDKLLDGLKARGIKAFATLYHWDLPLALMGDGGWTARSTADAFHRYAKTVMARLGDRLDAVATFNEPWCSVWLSHLYGVHAPGERNMDAALHALHYTNLAHGLGIDAIRQMAPQVPAGIVINAHAVIPASGSEVDEAAAERAFQFHNGVFFDPVFNGAYPDEFMEALGSRMPVIEDGDMEVIGQSLDWWGLNYYTPMRVAADPAPGAEFPATAGAPPVSKVKTDIGWEVYAPALKSLVTGLYDRYDLPACYITENGACYNMGPQNGEIDDQPRLDYYAEHLGVVADLIKEGFPMRGYFAWSLMDNFEWAEGYRMRFGLVYVDYETQERVVKKSGKWYSALASQFPKGNFKAG</sequence>
<dbReference type="InterPro" id="IPR033132">
    <property type="entry name" value="GH_1_N_CS"/>
</dbReference>
<dbReference type="InterPro" id="IPR017736">
    <property type="entry name" value="Glyco_hydro_1_beta-glucosidase"/>
</dbReference>
<evidence type="ECO:0000256" key="5">
    <source>
        <dbReference type="ARBA" id="ARBA00023001"/>
    </source>
</evidence>
<evidence type="ECO:0000256" key="9">
    <source>
        <dbReference type="PROSITE-ProRule" id="PRU10055"/>
    </source>
</evidence>
<dbReference type="NCBIfam" id="TIGR03356">
    <property type="entry name" value="BGL"/>
    <property type="match status" value="1"/>
</dbReference>
<dbReference type="InterPro" id="IPR001360">
    <property type="entry name" value="Glyco_hydro_1"/>
</dbReference>
<keyword evidence="7 10" id="KW-0326">Glycosidase</keyword>
<evidence type="ECO:0000256" key="6">
    <source>
        <dbReference type="ARBA" id="ARBA00023277"/>
    </source>
</evidence>
<dbReference type="PANTHER" id="PTHR10353">
    <property type="entry name" value="GLYCOSYL HYDROLASE"/>
    <property type="match status" value="1"/>
</dbReference>
<protein>
    <recommendedName>
        <fullName evidence="3 10">Beta-glucosidase</fullName>
        <ecNumber evidence="3 10">3.2.1.21</ecNumber>
    </recommendedName>
</protein>
<dbReference type="InterPro" id="IPR017853">
    <property type="entry name" value="GH"/>
</dbReference>
<dbReference type="GO" id="GO:0008422">
    <property type="term" value="F:beta-glucosidase activity"/>
    <property type="evidence" value="ECO:0007669"/>
    <property type="project" value="UniProtKB-EC"/>
</dbReference>
<proteinExistence type="inferred from homology"/>
<dbReference type="PANTHER" id="PTHR10353:SF36">
    <property type="entry name" value="LP05116P"/>
    <property type="match status" value="1"/>
</dbReference>
<evidence type="ECO:0000256" key="8">
    <source>
        <dbReference type="ARBA" id="ARBA00023326"/>
    </source>
</evidence>
<keyword evidence="4 10" id="KW-0378">Hydrolase</keyword>
<dbReference type="EC" id="3.2.1.21" evidence="3 10"/>
<evidence type="ECO:0000313" key="12">
    <source>
        <dbReference type="Proteomes" id="UP001595647"/>
    </source>
</evidence>
<organism evidence="11 12">
    <name type="scientific">Ciceribacter thiooxidans</name>
    <dbReference type="NCBI Taxonomy" id="1969821"/>
    <lineage>
        <taxon>Bacteria</taxon>
        <taxon>Pseudomonadati</taxon>
        <taxon>Pseudomonadota</taxon>
        <taxon>Alphaproteobacteria</taxon>
        <taxon>Hyphomicrobiales</taxon>
        <taxon>Rhizobiaceae</taxon>
        <taxon>Ciceribacter</taxon>
    </lineage>
</organism>
<dbReference type="PROSITE" id="PS00572">
    <property type="entry name" value="GLYCOSYL_HYDROL_F1_1"/>
    <property type="match status" value="1"/>
</dbReference>
<gene>
    <name evidence="11" type="ORF">ACFOHV_11800</name>
</gene>
<dbReference type="Proteomes" id="UP001595647">
    <property type="component" value="Unassembled WGS sequence"/>
</dbReference>
<dbReference type="EMBL" id="JBHRTG010000018">
    <property type="protein sequence ID" value="MFC3163955.1"/>
    <property type="molecule type" value="Genomic_DNA"/>
</dbReference>
<keyword evidence="8" id="KW-0624">Polysaccharide degradation</keyword>
<accession>A0ABV7I3I4</accession>
<comment type="caution">
    <text evidence="11">The sequence shown here is derived from an EMBL/GenBank/DDBJ whole genome shotgun (WGS) entry which is preliminary data.</text>
</comment>
<feature type="active site" description="Nucleophile" evidence="9">
    <location>
        <position position="359"/>
    </location>
</feature>
<comment type="similarity">
    <text evidence="2 10">Belongs to the glycosyl hydrolase 1 family.</text>
</comment>
<evidence type="ECO:0000256" key="3">
    <source>
        <dbReference type="ARBA" id="ARBA00012744"/>
    </source>
</evidence>
<evidence type="ECO:0000256" key="2">
    <source>
        <dbReference type="ARBA" id="ARBA00010838"/>
    </source>
</evidence>
<name>A0ABV7I3I4_9HYPH</name>